<dbReference type="RefSeq" id="WP_204603319.1">
    <property type="nucleotide sequence ID" value="NZ_JBHSED010000005.1"/>
</dbReference>
<reference evidence="2" key="1">
    <citation type="journal article" date="2019" name="Int. J. Syst. Evol. Microbiol.">
        <title>The Global Catalogue of Microorganisms (GCM) 10K type strain sequencing project: providing services to taxonomists for standard genome sequencing and annotation.</title>
        <authorList>
            <consortium name="The Broad Institute Genomics Platform"/>
            <consortium name="The Broad Institute Genome Sequencing Center for Infectious Disease"/>
            <person name="Wu L."/>
            <person name="Ma J."/>
        </authorList>
    </citation>
    <scope>NUCLEOTIDE SEQUENCE [LARGE SCALE GENOMIC DNA]</scope>
    <source>
        <strain evidence="2">CGMCC 4.1641</strain>
    </source>
</reference>
<evidence type="ECO:0000313" key="1">
    <source>
        <dbReference type="EMBL" id="MFC4302814.1"/>
    </source>
</evidence>
<proteinExistence type="predicted"/>
<dbReference type="EMBL" id="JBHSED010000005">
    <property type="protein sequence ID" value="MFC4302814.1"/>
    <property type="molecule type" value="Genomic_DNA"/>
</dbReference>
<keyword evidence="2" id="KW-1185">Reference proteome</keyword>
<comment type="caution">
    <text evidence="1">The sequence shown here is derived from an EMBL/GenBank/DDBJ whole genome shotgun (WGS) entry which is preliminary data.</text>
</comment>
<sequence length="103" mass="11601">MKMNEGQAALLLSDSEETVDQVRQALQTIVDELAAMRSGAAHLTALYEEAAETSDLTFIKILEEKYSLLLRELQDINGFIEERLIKEQPCEEKKPMEATSDGR</sequence>
<accession>A0ABV8S8J2</accession>
<name>A0ABV8S8J2_9BACL</name>
<organism evidence="1 2">
    <name type="scientific">Cohnella boryungensis</name>
    <dbReference type="NCBI Taxonomy" id="768479"/>
    <lineage>
        <taxon>Bacteria</taxon>
        <taxon>Bacillati</taxon>
        <taxon>Bacillota</taxon>
        <taxon>Bacilli</taxon>
        <taxon>Bacillales</taxon>
        <taxon>Paenibacillaceae</taxon>
        <taxon>Cohnella</taxon>
    </lineage>
</organism>
<evidence type="ECO:0000313" key="2">
    <source>
        <dbReference type="Proteomes" id="UP001595755"/>
    </source>
</evidence>
<protein>
    <submittedName>
        <fullName evidence="1">Uncharacterized protein</fullName>
    </submittedName>
</protein>
<gene>
    <name evidence="1" type="ORF">ACFO1S_05070</name>
</gene>
<dbReference type="Proteomes" id="UP001595755">
    <property type="component" value="Unassembled WGS sequence"/>
</dbReference>